<proteinExistence type="predicted"/>
<gene>
    <name evidence="1" type="ORF">GCM10025789_01940</name>
</gene>
<accession>A0ABP9EXX7</accession>
<evidence type="ECO:0008006" key="3">
    <source>
        <dbReference type="Google" id="ProtNLM"/>
    </source>
</evidence>
<dbReference type="Proteomes" id="UP001501521">
    <property type="component" value="Unassembled WGS sequence"/>
</dbReference>
<dbReference type="EMBL" id="BAABLV010000005">
    <property type="protein sequence ID" value="GAA4889192.1"/>
    <property type="molecule type" value="Genomic_DNA"/>
</dbReference>
<evidence type="ECO:0000313" key="1">
    <source>
        <dbReference type="EMBL" id="GAA4889192.1"/>
    </source>
</evidence>
<keyword evidence="2" id="KW-1185">Reference proteome</keyword>
<sequence length="79" mass="8962">MLGRLRGPFVVSWCSFLAHATLRDRVRPFVVARCFLRLIRSFLANTQDKRKLAHATLRDRPFDGPRSGTGPLGIVFNHA</sequence>
<reference evidence="2" key="1">
    <citation type="journal article" date="2019" name="Int. J. Syst. Evol. Microbiol.">
        <title>The Global Catalogue of Microorganisms (GCM) 10K type strain sequencing project: providing services to taxonomists for standard genome sequencing and annotation.</title>
        <authorList>
            <consortium name="The Broad Institute Genomics Platform"/>
            <consortium name="The Broad Institute Genome Sequencing Center for Infectious Disease"/>
            <person name="Wu L."/>
            <person name="Ma J."/>
        </authorList>
    </citation>
    <scope>NUCLEOTIDE SEQUENCE [LARGE SCALE GENOMIC DNA]</scope>
    <source>
        <strain evidence="2">JCM 19125</strain>
    </source>
</reference>
<protein>
    <recommendedName>
        <fullName evidence="3">Secreted protein</fullName>
    </recommendedName>
</protein>
<evidence type="ECO:0000313" key="2">
    <source>
        <dbReference type="Proteomes" id="UP001501521"/>
    </source>
</evidence>
<organism evidence="1 2">
    <name type="scientific">Tessaracoccus lubricantis</name>
    <dbReference type="NCBI Taxonomy" id="545543"/>
    <lineage>
        <taxon>Bacteria</taxon>
        <taxon>Bacillati</taxon>
        <taxon>Actinomycetota</taxon>
        <taxon>Actinomycetes</taxon>
        <taxon>Propionibacteriales</taxon>
        <taxon>Propionibacteriaceae</taxon>
        <taxon>Tessaracoccus</taxon>
    </lineage>
</organism>
<comment type="caution">
    <text evidence="1">The sequence shown here is derived from an EMBL/GenBank/DDBJ whole genome shotgun (WGS) entry which is preliminary data.</text>
</comment>
<name>A0ABP9EXX7_9ACTN</name>